<name>A0A0B4XB17_9HYPH</name>
<dbReference type="KEGG" id="rga:RGR602_PB00399"/>
<dbReference type="EMBL" id="CP006879">
    <property type="protein sequence ID" value="AJD43930.1"/>
    <property type="molecule type" value="Genomic_DNA"/>
</dbReference>
<reference evidence="1 2" key="1">
    <citation type="submission" date="2013-11" db="EMBL/GenBank/DDBJ databases">
        <title>Complete genome sequence of Rhizobium gallicum bv. gallicum R602.</title>
        <authorList>
            <person name="Bustos P."/>
            <person name="Santamaria R.I."/>
            <person name="Lozano L."/>
            <person name="Acosta J.L."/>
            <person name="Ormeno-Orrillo E."/>
            <person name="Rogel M.A."/>
            <person name="Romero D."/>
            <person name="Cevallos M.A."/>
            <person name="Martinez-Romero E."/>
            <person name="Gonzalez V."/>
        </authorList>
    </citation>
    <scope>NUCLEOTIDE SEQUENCE [LARGE SCALE GENOMIC DNA]</scope>
    <source>
        <strain evidence="1 2">R602</strain>
        <plasmid evidence="1 2">pRgalR602b</plasmid>
    </source>
</reference>
<geneLocation type="plasmid" evidence="1 2">
    <name>pRgalR602b</name>
</geneLocation>
<keyword evidence="1" id="KW-0614">Plasmid</keyword>
<keyword evidence="2" id="KW-1185">Reference proteome</keyword>
<dbReference type="AlphaFoldDB" id="A0A0B4XB17"/>
<proteinExistence type="predicted"/>
<dbReference type="HOGENOM" id="CLU_2993575_0_0_5"/>
<organism evidence="1 2">
    <name type="scientific">Rhizobium gallicum bv. gallicum R602sp</name>
    <dbReference type="NCBI Taxonomy" id="1041138"/>
    <lineage>
        <taxon>Bacteria</taxon>
        <taxon>Pseudomonadati</taxon>
        <taxon>Pseudomonadota</taxon>
        <taxon>Alphaproteobacteria</taxon>
        <taxon>Hyphomicrobiales</taxon>
        <taxon>Rhizobiaceae</taxon>
        <taxon>Rhizobium/Agrobacterium group</taxon>
        <taxon>Rhizobium</taxon>
    </lineage>
</organism>
<evidence type="ECO:0000313" key="1">
    <source>
        <dbReference type="EMBL" id="AJD43930.1"/>
    </source>
</evidence>
<evidence type="ECO:0000313" key="2">
    <source>
        <dbReference type="Proteomes" id="UP000031368"/>
    </source>
</evidence>
<dbReference type="Proteomes" id="UP000031368">
    <property type="component" value="Plasmid pRgalR602b"/>
</dbReference>
<gene>
    <name evidence="1" type="ORF">RGR602_PB00399</name>
</gene>
<protein>
    <submittedName>
        <fullName evidence="1">Uncharacterized protein</fullName>
    </submittedName>
</protein>
<sequence length="57" mass="6304">MVNAETQSRISHLIVRRLGGDAMFMRMVEAEIAAGLARRFPLTATEFRSINARGARG</sequence>
<accession>A0A0B4XB17</accession>